<dbReference type="InterPro" id="IPR052021">
    <property type="entry name" value="Type-I_RS_S_subunit"/>
</dbReference>
<dbReference type="PANTHER" id="PTHR30408:SF12">
    <property type="entry name" value="TYPE I RESTRICTION ENZYME MJAVIII SPECIFICITY SUBUNIT"/>
    <property type="match status" value="1"/>
</dbReference>
<evidence type="ECO:0000256" key="2">
    <source>
        <dbReference type="ARBA" id="ARBA00023125"/>
    </source>
</evidence>
<keyword evidence="1" id="KW-0680">Restriction system</keyword>
<comment type="caution">
    <text evidence="3">The sequence shown here is derived from an EMBL/GenBank/DDBJ whole genome shotgun (WGS) entry which is preliminary data.</text>
</comment>
<dbReference type="SUPFAM" id="SSF116734">
    <property type="entry name" value="DNA methylase specificity domain"/>
    <property type="match status" value="2"/>
</dbReference>
<evidence type="ECO:0000313" key="3">
    <source>
        <dbReference type="EMBL" id="MEO1768016.1"/>
    </source>
</evidence>
<protein>
    <recommendedName>
        <fullName evidence="5">Type I restriction modification DNA specificity domain-containing protein</fullName>
    </recommendedName>
</protein>
<dbReference type="PANTHER" id="PTHR30408">
    <property type="entry name" value="TYPE-1 RESTRICTION ENZYME ECOKI SPECIFICITY PROTEIN"/>
    <property type="match status" value="1"/>
</dbReference>
<organism evidence="3 4">
    <name type="scientific">Thiobacter aerophilum</name>
    <dbReference type="NCBI Taxonomy" id="3121275"/>
    <lineage>
        <taxon>Bacteria</taxon>
        <taxon>Pseudomonadati</taxon>
        <taxon>Pseudomonadota</taxon>
        <taxon>Betaproteobacteria</taxon>
        <taxon>Burkholderiales</taxon>
        <taxon>Thiobacteraceae</taxon>
        <taxon>Thiobacter</taxon>
    </lineage>
</organism>
<proteinExistence type="predicted"/>
<accession>A0ABV0EH72</accession>
<keyword evidence="2" id="KW-0238">DNA-binding</keyword>
<sequence>MSPFDKARYERLLEGLEVTEVLLSEVAHDNEVLRCDAEYFGRQVTEVMRRLQSMKAVLLGQMAVITDGIHTALPFVDGGEIKVLSAKHPKDNYIDSGPFETISTDFHNKNPRTALRPLDVLISTVGTIGNAAVVTPDILPANSDRHIGIIRVKRDGPPPFFLSTFLVCRYGRSQSVRETTGNVQPNLFISKIRRLLIPRFDPSFERAIADQVERAYWLRKQAAGILERADHNLLQALGLDTWTPPEALSYVRSSSDVFAAGRLDAEHFQPRFAALATLMAAKGNCERLGDQLLFNSRGRQPEYADVGLPVINSKHVLRNEIRHDEDNRLAAADDDSLLIRTGDVLMNGTGVGTIGRAAAYLHETPALPDNHVTILRPKYALDPIYLAIFLNSLAGQLQVEQRLRGSSGQIEIYPTDIAEFQVWVAPQSLQLDIRKLVEQSFAHRQRAARLLDAAKRAVEIAIEDSEAAALAYLAAANPPDAVT</sequence>
<reference evidence="3 4" key="1">
    <citation type="submission" date="2024-02" db="EMBL/GenBank/DDBJ databases">
        <title>New thermophilic sulfur-oxidizing bacteria from a hot springs of the Uzon caldera (Kamchatka, Russia).</title>
        <authorList>
            <person name="Dukat A.M."/>
            <person name="Elcheninov A.G."/>
            <person name="Frolov E.N."/>
        </authorList>
    </citation>
    <scope>NUCLEOTIDE SEQUENCE [LARGE SCALE GENOMIC DNA]</scope>
    <source>
        <strain evidence="3 4">AK1</strain>
    </source>
</reference>
<evidence type="ECO:0000313" key="4">
    <source>
        <dbReference type="Proteomes" id="UP001482231"/>
    </source>
</evidence>
<dbReference type="Gene3D" id="3.90.220.20">
    <property type="entry name" value="DNA methylase specificity domains"/>
    <property type="match status" value="2"/>
</dbReference>
<dbReference type="RefSeq" id="WP_347309128.1">
    <property type="nucleotide sequence ID" value="NZ_JBAJEX010000016.1"/>
</dbReference>
<dbReference type="EMBL" id="JBAJEX010000016">
    <property type="protein sequence ID" value="MEO1768016.1"/>
    <property type="molecule type" value="Genomic_DNA"/>
</dbReference>
<keyword evidence="4" id="KW-1185">Reference proteome</keyword>
<evidence type="ECO:0000256" key="1">
    <source>
        <dbReference type="ARBA" id="ARBA00022747"/>
    </source>
</evidence>
<evidence type="ECO:0008006" key="5">
    <source>
        <dbReference type="Google" id="ProtNLM"/>
    </source>
</evidence>
<gene>
    <name evidence="3" type="ORF">V6E02_12450</name>
</gene>
<dbReference type="Proteomes" id="UP001482231">
    <property type="component" value="Unassembled WGS sequence"/>
</dbReference>
<name>A0ABV0EH72_9BURK</name>
<dbReference type="InterPro" id="IPR044946">
    <property type="entry name" value="Restrct_endonuc_typeI_TRD_sf"/>
</dbReference>